<feature type="transmembrane region" description="Helical" evidence="6">
    <location>
        <begin position="442"/>
        <end position="465"/>
    </location>
</feature>
<proteinExistence type="inferred from homology"/>
<evidence type="ECO:0000256" key="5">
    <source>
        <dbReference type="SAM" id="MobiDB-lite"/>
    </source>
</evidence>
<sequence>MPSFFKKPKPKKMNEKPINSNEDQELPEFLDMDLEKNISAIKQKTGNSSDVVIRMVKISQDPEIRAAIVYIEGIVDNKSINDFLMDSIMNHIDLKERIDYYEKIADILADKIIPIGNVKQLRNWDELLLSLMSGDTIILINGTNTGLSASTKGGERRSILEPGTQIAVRGSRESFTESIGTNTAMVRRIIKNPNLWVEPMKMGTVTNTDVVMMYINGIAKEEIIDEVRKRLEKINIDSILESGYIEQMIEDQTFTTFPTLYHSERPDMVAGNLLEGRVAIFVDGTPFVLVAPALFIQFFQSAEDYYVRFDIASALRLLRILIFFISLIAPAAYVGATTFHQEMIPTSLLIAVAAQREAVPFPSLVEAIIMEVTFEILREAGIRMPKAIGSAISIVGALVIGQAAVQAGIVSPAMVIIVAITAIASFATPSYAIAISARLIRFIIMLSAATFGFYGIILSFIMLIVHLCGLRSFGVPYMAPFAPFIPTNTGDTIVRLPWWFLKDRPKLISKNIDRIGEDQKPAPPKKRGMVNIKFKEGRSE</sequence>
<feature type="transmembrane region" description="Helical" evidence="6">
    <location>
        <begin position="320"/>
        <end position="339"/>
    </location>
</feature>
<dbReference type="GO" id="GO:0005886">
    <property type="term" value="C:plasma membrane"/>
    <property type="evidence" value="ECO:0007669"/>
    <property type="project" value="UniProtKB-SubCell"/>
</dbReference>
<comment type="caution">
    <text evidence="7">The sequence shown here is derived from an EMBL/GenBank/DDBJ whole genome shotgun (WGS) entry which is preliminary data.</text>
</comment>
<reference evidence="7 8" key="1">
    <citation type="submission" date="2019-11" db="EMBL/GenBank/DDBJ databases">
        <title>Bacillus idriensis genome.</title>
        <authorList>
            <person name="Konopka E.N."/>
            <person name="Newman J.D."/>
        </authorList>
    </citation>
    <scope>NUCLEOTIDE SEQUENCE [LARGE SCALE GENOMIC DNA]</scope>
    <source>
        <strain evidence="7 8">DSM 19097</strain>
    </source>
</reference>
<comment type="subcellular location">
    <subcellularLocation>
        <location evidence="4">Cell membrane</location>
    </subcellularLocation>
    <subcellularLocation>
        <location evidence="1">Membrane</location>
        <topology evidence="1">Multi-pass membrane protein</topology>
    </subcellularLocation>
</comment>
<keyword evidence="6" id="KW-0812">Transmembrane</keyword>
<comment type="similarity">
    <text evidence="2 4">Belongs to the GerABKA family.</text>
</comment>
<evidence type="ECO:0000256" key="1">
    <source>
        <dbReference type="ARBA" id="ARBA00004141"/>
    </source>
</evidence>
<dbReference type="GO" id="GO:0009847">
    <property type="term" value="P:spore germination"/>
    <property type="evidence" value="ECO:0007669"/>
    <property type="project" value="UniProtKB-UniRule"/>
</dbReference>
<dbReference type="PANTHER" id="PTHR22550">
    <property type="entry name" value="SPORE GERMINATION PROTEIN"/>
    <property type="match status" value="1"/>
</dbReference>
<evidence type="ECO:0000256" key="2">
    <source>
        <dbReference type="ARBA" id="ARBA00005278"/>
    </source>
</evidence>
<evidence type="ECO:0000313" key="8">
    <source>
        <dbReference type="Proteomes" id="UP000441585"/>
    </source>
</evidence>
<feature type="compositionally biased region" description="Basic residues" evidence="5">
    <location>
        <begin position="1"/>
        <end position="11"/>
    </location>
</feature>
<evidence type="ECO:0000256" key="3">
    <source>
        <dbReference type="ARBA" id="ARBA00023136"/>
    </source>
</evidence>
<accession>A0A6I2MH55</accession>
<keyword evidence="6" id="KW-1133">Transmembrane helix</keyword>
<evidence type="ECO:0000256" key="6">
    <source>
        <dbReference type="SAM" id="Phobius"/>
    </source>
</evidence>
<dbReference type="Proteomes" id="UP000441585">
    <property type="component" value="Unassembled WGS sequence"/>
</dbReference>
<dbReference type="EMBL" id="WKKF01000012">
    <property type="protein sequence ID" value="MRX56457.1"/>
    <property type="molecule type" value="Genomic_DNA"/>
</dbReference>
<dbReference type="AlphaFoldDB" id="A0A6I2MH55"/>
<feature type="transmembrane region" description="Helical" evidence="6">
    <location>
        <begin position="387"/>
        <end position="407"/>
    </location>
</feature>
<keyword evidence="8" id="KW-1185">Reference proteome</keyword>
<dbReference type="InterPro" id="IPR050768">
    <property type="entry name" value="UPF0353/GerABKA_families"/>
</dbReference>
<dbReference type="RefSeq" id="WP_154319482.1">
    <property type="nucleotide sequence ID" value="NZ_CAJGAA010000005.1"/>
</dbReference>
<gene>
    <name evidence="7" type="ORF">GJU41_21075</name>
</gene>
<protein>
    <submittedName>
        <fullName evidence="7">Spore germination protein</fullName>
    </submittedName>
</protein>
<feature type="region of interest" description="Disordered" evidence="5">
    <location>
        <begin position="516"/>
        <end position="540"/>
    </location>
</feature>
<evidence type="ECO:0000313" key="7">
    <source>
        <dbReference type="EMBL" id="MRX56457.1"/>
    </source>
</evidence>
<dbReference type="PIRSF" id="PIRSF005690">
    <property type="entry name" value="GerBA"/>
    <property type="match status" value="1"/>
</dbReference>
<name>A0A6I2MH55_9BACI</name>
<organism evidence="7 8">
    <name type="scientific">Metabacillus idriensis</name>
    <dbReference type="NCBI Taxonomy" id="324768"/>
    <lineage>
        <taxon>Bacteria</taxon>
        <taxon>Bacillati</taxon>
        <taxon>Bacillota</taxon>
        <taxon>Bacilli</taxon>
        <taxon>Bacillales</taxon>
        <taxon>Bacillaceae</taxon>
        <taxon>Metabacillus</taxon>
    </lineage>
</organism>
<keyword evidence="3 4" id="KW-0472">Membrane</keyword>
<feature type="transmembrane region" description="Helical" evidence="6">
    <location>
        <begin position="278"/>
        <end position="300"/>
    </location>
</feature>
<dbReference type="InterPro" id="IPR004995">
    <property type="entry name" value="Spore_Ger"/>
</dbReference>
<feature type="region of interest" description="Disordered" evidence="5">
    <location>
        <begin position="1"/>
        <end position="25"/>
    </location>
</feature>
<dbReference type="Pfam" id="PF03323">
    <property type="entry name" value="GerA"/>
    <property type="match status" value="1"/>
</dbReference>
<evidence type="ECO:0000256" key="4">
    <source>
        <dbReference type="PIRNR" id="PIRNR005690"/>
    </source>
</evidence>
<feature type="transmembrane region" description="Helical" evidence="6">
    <location>
        <begin position="413"/>
        <end position="435"/>
    </location>
</feature>
<dbReference type="PANTHER" id="PTHR22550:SF5">
    <property type="entry name" value="LEUCINE ZIPPER PROTEIN 4"/>
    <property type="match status" value="1"/>
</dbReference>